<reference evidence="10 11" key="1">
    <citation type="submission" date="2022-01" db="EMBL/GenBank/DDBJ databases">
        <title>A chromosome-scale genome assembly of the false clownfish, Amphiprion ocellaris.</title>
        <authorList>
            <person name="Ryu T."/>
        </authorList>
    </citation>
    <scope>NUCLEOTIDE SEQUENCE [LARGE SCALE GENOMIC DNA]</scope>
</reference>
<sequence>MDNMSLLRKILPLCLIAVYGCLSQKHDHQLEAMFLAGPMTNKQVTGLNGETSDKALLDTFDCSHPIPPDSTKYFEYLQSRGVTHFKVPLSWTQLLPSGLPSQPQQAVVNCYQTLMKQLHQVGLEPLVILHGSTVPDSLRSRYGGWESKKLVQMFQQYAEFVFVQFGDLAKTWMTLSSLDELNNADLQNALHAHASVYRRYHQLFPERDGQVSVGTKASKIPDICDTQLLTYLDFLSIKVQYDCAAGQHLAKELQSVMGKCGDTPIVIYELNTNNCSPHEFVLDTKLFKEVSNRGQTVVGIDMVNMLHLADSPPKRDALDNRNNLLTSSCSTTYCNTWNHFATMSSSVRDTFLKESFPPGFQWATSTESFKVEGGWKADGKGETIWDRFGHEHQAFENQTVDLACDSYNKVDYDVYILRGLQVNTYQFSISWARIFPSGHRGSLSEKGALYYDKLINALIESGIQPVVTLYHWDLPQALQDAGGWTNPSIVEAFKDYADFCFSRFGDRVKTWNTFSSPWVVSHAGYGTGEHAPGIKDYVVSSYQVTHNMLKSHAEAWHVYNDNYRKTQGRKVGIALNSDWAEPKNPALPEDVAAADRYLQFMLGWFAHPIFVDGDYPAELKTQIELKRNKCPSSEPARLPVFTPSESKRILGTADFFGLNHYTSRLVSNIDGGCTPGPQGVGDFQESVDPSWSSTASDWVFSAPSGLRMLLRYISKEYLNVVNVPIYITGNGMPTEYSGDTLNDTSRIEYMRSYINEALKAILTDGVNVQRFTVQSLMDGFEGKQGYSERFGLHYVDFENPERPRTPKQSAYFYSQVIEQNGFAVSKGDVYEGVKMQLPHRAPALPPSEVPSKSKVVWEKFSHQSKFDRHMYHYGTFPQDFSWGVSSSAYQIEGGWDADGKGPSIWDVYTHTPGTMPADATGDVACDSYNRLDEDLYMLRALRVKSYRFSLSWSRIFPDGTRSSLNQKGVDYYNRLINGLLANKITPMVTIYHWDLPQALQDRGGWENVDMIDIFNDYCDFCFATFGDRVKLWMTINQPHSIAWLGYGLGTIPPSIKNPGISPYIVAHNLIKAHAKAYHTYDDKYRTSQGGLVSIALNADWIEPKDVNVPRDVESADRALQFQLGWFAHPIFKNGDYPDAMKWQVSAKSELQALSESRLPSFTEEEKNYIKGTADMFCINHYTTKVVTFATGKLSPYSYDEDRDVLETEEPDSPTTAYAGQRAVAWGLRRLLNWIKEEYGNPQIYVTENGMPSPYPITLDDIERVFYYKTYVDEALKAQNLDGVNVKGYMATSLMDSFDWMNSYNFLFGLHHVDFNNPNRPRTAKFSALSYCQVIKDNGFPVTEDETPLYADFPKDFAWSTASAAFQIEGGWRADGKGFNIWDEFSHTPGRVANGDNGDVACNSYNKLDEDIEVLKKLKVTHYRFSVSWPRVLPDGTNKNINEAGLNYYHRLLDALKAANIQPQVTLYHWDLPLELQKIGGWENEIIVQRFREYADVLFSRLGSKVKIWITLNEPWIVALLGYGYGSFAPGVTGKHYIAAHNLIKAHAEAWHLYNDKYRATQGGIISITLNSDWAMPRNPYKQQDVDAAKRYLEFFLGWYAHPIFKGDYPEIMRTTIRERSLAAGLPQSRLPEFTPEEIQRINGTHDFFGLNHYTSVLAFHIDVGDSQDYDSDRGTATMSDRTWLETGSAWLRITPFGFRKLLEYIKDEYGNPQIYVTENGVSEKGAVDLNDVHRKYYYENYINQGLKARVLDGADLRGYTAWSLMDNFEWAEGYAERFGLFFVNRSDPALPRIPKMSASYYTAIINCNGFKDPALGPHECLNPEATPAASATAATPSHTTTAEAPVKTTMSGYPMDKVDFLGRQLSADDAEVSLYVLFGFLLVSLLGIIGVVYGLVITRKKLKRSSQELYKMNRM</sequence>
<evidence type="ECO:0000256" key="6">
    <source>
        <dbReference type="PROSITE-ProRule" id="PRU10055"/>
    </source>
</evidence>
<dbReference type="GO" id="GO:0004553">
    <property type="term" value="F:hydrolase activity, hydrolyzing O-glycosyl compounds"/>
    <property type="evidence" value="ECO:0007669"/>
    <property type="project" value="InterPro"/>
</dbReference>
<keyword evidence="11" id="KW-1185">Reference proteome</keyword>
<gene>
    <name evidence="10" type="primary">LCT</name>
</gene>
<dbReference type="STRING" id="80972.ENSAOCP00000010259"/>
<dbReference type="Gene3D" id="3.20.20.80">
    <property type="entry name" value="Glycosidases"/>
    <property type="match status" value="4"/>
</dbReference>
<evidence type="ECO:0000256" key="9">
    <source>
        <dbReference type="SAM" id="SignalP"/>
    </source>
</evidence>
<evidence type="ECO:0000313" key="11">
    <source>
        <dbReference type="Proteomes" id="UP001501940"/>
    </source>
</evidence>
<proteinExistence type="inferred from homology"/>
<dbReference type="Pfam" id="PF00232">
    <property type="entry name" value="Glyco_hydro_1"/>
    <property type="match status" value="4"/>
</dbReference>
<evidence type="ECO:0000256" key="7">
    <source>
        <dbReference type="RuleBase" id="RU004468"/>
    </source>
</evidence>
<evidence type="ECO:0000313" key="10">
    <source>
        <dbReference type="Ensembl" id="ENSAOCP00000010259.2"/>
    </source>
</evidence>
<keyword evidence="3 7" id="KW-0378">Hydrolase</keyword>
<protein>
    <recommendedName>
        <fullName evidence="12">Lactase</fullName>
    </recommendedName>
</protein>
<reference evidence="10" key="2">
    <citation type="submission" date="2025-08" db="UniProtKB">
        <authorList>
            <consortium name="Ensembl"/>
        </authorList>
    </citation>
    <scope>IDENTIFICATION</scope>
</reference>
<dbReference type="Ensembl" id="ENSAOCT00000017274.2">
    <property type="protein sequence ID" value="ENSAOCP00000010259.2"/>
    <property type="gene ID" value="ENSAOCG00000034006.1"/>
</dbReference>
<evidence type="ECO:0000256" key="1">
    <source>
        <dbReference type="ARBA" id="ARBA00010838"/>
    </source>
</evidence>
<evidence type="ECO:0000256" key="8">
    <source>
        <dbReference type="SAM" id="Phobius"/>
    </source>
</evidence>
<organism evidence="10 11">
    <name type="scientific">Amphiprion ocellaris</name>
    <name type="common">Clown anemonefish</name>
    <dbReference type="NCBI Taxonomy" id="80972"/>
    <lineage>
        <taxon>Eukaryota</taxon>
        <taxon>Metazoa</taxon>
        <taxon>Chordata</taxon>
        <taxon>Craniata</taxon>
        <taxon>Vertebrata</taxon>
        <taxon>Euteleostomi</taxon>
        <taxon>Actinopterygii</taxon>
        <taxon>Neopterygii</taxon>
        <taxon>Teleostei</taxon>
        <taxon>Neoteleostei</taxon>
        <taxon>Acanthomorphata</taxon>
        <taxon>Ovalentaria</taxon>
        <taxon>Pomacentridae</taxon>
        <taxon>Amphiprion</taxon>
    </lineage>
</organism>
<dbReference type="InterPro" id="IPR018120">
    <property type="entry name" value="Glyco_hydro_1_AS"/>
</dbReference>
<evidence type="ECO:0000256" key="3">
    <source>
        <dbReference type="ARBA" id="ARBA00022801"/>
    </source>
</evidence>
<keyword evidence="8" id="KW-0812">Transmembrane</keyword>
<evidence type="ECO:0000256" key="2">
    <source>
        <dbReference type="ARBA" id="ARBA00011738"/>
    </source>
</evidence>
<feature type="chain" id="PRO_5044017078" description="Lactase" evidence="9">
    <location>
        <begin position="24"/>
        <end position="1915"/>
    </location>
</feature>
<keyword evidence="8" id="KW-0472">Membrane</keyword>
<dbReference type="PANTHER" id="PTHR10353">
    <property type="entry name" value="GLYCOSYL HYDROLASE"/>
    <property type="match status" value="1"/>
</dbReference>
<keyword evidence="9" id="KW-0732">Signal</keyword>
<dbReference type="SUPFAM" id="SSF51445">
    <property type="entry name" value="(Trans)glycosidases"/>
    <property type="match status" value="4"/>
</dbReference>
<accession>A0A3Q1BCK1</accession>
<feature type="signal peptide" evidence="9">
    <location>
        <begin position="1"/>
        <end position="23"/>
    </location>
</feature>
<dbReference type="InterPro" id="IPR017853">
    <property type="entry name" value="GH"/>
</dbReference>
<dbReference type="PROSITE" id="PS00653">
    <property type="entry name" value="GLYCOSYL_HYDROL_F1_2"/>
    <property type="match status" value="2"/>
</dbReference>
<dbReference type="InterPro" id="IPR033132">
    <property type="entry name" value="GH_1_N_CS"/>
</dbReference>
<comment type="similarity">
    <text evidence="1">Belongs to the glycosyl hydrolase 1 family.</text>
</comment>
<keyword evidence="5 7" id="KW-0326">Glycosidase</keyword>
<dbReference type="GeneTree" id="ENSGT00940000155324"/>
<comment type="subunit">
    <text evidence="2">Homodimer.</text>
</comment>
<evidence type="ECO:0008006" key="12">
    <source>
        <dbReference type="Google" id="ProtNLM"/>
    </source>
</evidence>
<evidence type="ECO:0000256" key="5">
    <source>
        <dbReference type="ARBA" id="ARBA00023295"/>
    </source>
</evidence>
<feature type="active site" description="Nucleophile" evidence="6">
    <location>
        <position position="1718"/>
    </location>
</feature>
<reference evidence="10" key="3">
    <citation type="submission" date="2025-09" db="UniProtKB">
        <authorList>
            <consortium name="Ensembl"/>
        </authorList>
    </citation>
    <scope>IDENTIFICATION</scope>
</reference>
<dbReference type="PANTHER" id="PTHR10353:SF38">
    <property type="entry name" value="LACTASE_PHLORIZIN HYDROLASE"/>
    <property type="match status" value="1"/>
</dbReference>
<name>A0A3Q1BCK1_AMPOC</name>
<feature type="transmembrane region" description="Helical" evidence="8">
    <location>
        <begin position="1874"/>
        <end position="1896"/>
    </location>
</feature>
<dbReference type="PROSITE" id="PS00572">
    <property type="entry name" value="GLYCOSYL_HYDROL_F1_1"/>
    <property type="match status" value="1"/>
</dbReference>
<evidence type="ECO:0000256" key="4">
    <source>
        <dbReference type="ARBA" id="ARBA00023180"/>
    </source>
</evidence>
<dbReference type="InterPro" id="IPR001360">
    <property type="entry name" value="Glyco_hydro_1"/>
</dbReference>
<dbReference type="OMA" id="HIDNNDT"/>
<keyword evidence="8" id="KW-1133">Transmembrane helix</keyword>
<keyword evidence="4" id="KW-0325">Glycoprotein</keyword>
<dbReference type="GO" id="GO:0005975">
    <property type="term" value="P:carbohydrate metabolic process"/>
    <property type="evidence" value="ECO:0007669"/>
    <property type="project" value="InterPro"/>
</dbReference>
<dbReference type="Proteomes" id="UP001501940">
    <property type="component" value="Chromosome 11"/>
</dbReference>
<dbReference type="FunFam" id="3.20.20.80:FF:000013">
    <property type="entry name" value="lactase-phlorizin hydrolase"/>
    <property type="match status" value="3"/>
</dbReference>
<dbReference type="PRINTS" id="PR00131">
    <property type="entry name" value="GLHYDRLASE1"/>
</dbReference>